<gene>
    <name evidence="1" type="ORF">Slati_2821000</name>
</gene>
<organism evidence="1">
    <name type="scientific">Sesamum latifolium</name>
    <dbReference type="NCBI Taxonomy" id="2727402"/>
    <lineage>
        <taxon>Eukaryota</taxon>
        <taxon>Viridiplantae</taxon>
        <taxon>Streptophyta</taxon>
        <taxon>Embryophyta</taxon>
        <taxon>Tracheophyta</taxon>
        <taxon>Spermatophyta</taxon>
        <taxon>Magnoliopsida</taxon>
        <taxon>eudicotyledons</taxon>
        <taxon>Gunneridae</taxon>
        <taxon>Pentapetalae</taxon>
        <taxon>asterids</taxon>
        <taxon>lamiids</taxon>
        <taxon>Lamiales</taxon>
        <taxon>Pedaliaceae</taxon>
        <taxon>Sesamum</taxon>
    </lineage>
</organism>
<evidence type="ECO:0000313" key="1">
    <source>
        <dbReference type="EMBL" id="KAL0426462.1"/>
    </source>
</evidence>
<dbReference type="AlphaFoldDB" id="A0AAW2VAY3"/>
<reference evidence="1" key="1">
    <citation type="submission" date="2020-06" db="EMBL/GenBank/DDBJ databases">
        <authorList>
            <person name="Li T."/>
            <person name="Hu X."/>
            <person name="Zhang T."/>
            <person name="Song X."/>
            <person name="Zhang H."/>
            <person name="Dai N."/>
            <person name="Sheng W."/>
            <person name="Hou X."/>
            <person name="Wei L."/>
        </authorList>
    </citation>
    <scope>NUCLEOTIDE SEQUENCE</scope>
    <source>
        <strain evidence="1">KEN1</strain>
        <tissue evidence="1">Leaf</tissue>
    </source>
</reference>
<accession>A0AAW2VAY3</accession>
<proteinExistence type="predicted"/>
<reference evidence="1" key="2">
    <citation type="journal article" date="2024" name="Plant">
        <title>Genomic evolution and insights into agronomic trait innovations of Sesamum species.</title>
        <authorList>
            <person name="Miao H."/>
            <person name="Wang L."/>
            <person name="Qu L."/>
            <person name="Liu H."/>
            <person name="Sun Y."/>
            <person name="Le M."/>
            <person name="Wang Q."/>
            <person name="Wei S."/>
            <person name="Zheng Y."/>
            <person name="Lin W."/>
            <person name="Duan Y."/>
            <person name="Cao H."/>
            <person name="Xiong S."/>
            <person name="Wang X."/>
            <person name="Wei L."/>
            <person name="Li C."/>
            <person name="Ma Q."/>
            <person name="Ju M."/>
            <person name="Zhao R."/>
            <person name="Li G."/>
            <person name="Mu C."/>
            <person name="Tian Q."/>
            <person name="Mei H."/>
            <person name="Zhang T."/>
            <person name="Gao T."/>
            <person name="Zhang H."/>
        </authorList>
    </citation>
    <scope>NUCLEOTIDE SEQUENCE</scope>
    <source>
        <strain evidence="1">KEN1</strain>
    </source>
</reference>
<dbReference type="EMBL" id="JACGWN010000010">
    <property type="protein sequence ID" value="KAL0426462.1"/>
    <property type="molecule type" value="Genomic_DNA"/>
</dbReference>
<protein>
    <submittedName>
        <fullName evidence="1">Uncharacterized protein</fullName>
    </submittedName>
</protein>
<sequence length="131" mass="14921">MATDEKSKFIRWQLGVISSQHLRRPPPPPNTPVSSLQHRFLLSLGRYAKDPEKIKSEAKKKADVMCISALTGEELDYFYYAVQEKQKDMMVRGEALIPFDKGELLSTIHHVDLVEKTVTILLHLLFLSALS</sequence>
<name>A0AAW2VAY3_9LAMI</name>
<comment type="caution">
    <text evidence="1">The sequence shown here is derived from an EMBL/GenBank/DDBJ whole genome shotgun (WGS) entry which is preliminary data.</text>
</comment>